<feature type="active site" description="Proton donor" evidence="9">
    <location>
        <position position="429"/>
    </location>
</feature>
<reference evidence="14 15" key="1">
    <citation type="submission" date="2020-08" db="EMBL/GenBank/DDBJ databases">
        <title>Lysobacter sp. II4 sp. nov., isolated from soil.</title>
        <authorList>
            <person name="Woo C.Y."/>
            <person name="Kim J."/>
        </authorList>
    </citation>
    <scope>NUCLEOTIDE SEQUENCE [LARGE SCALE GENOMIC DNA]</scope>
    <source>
        <strain evidence="14 15">II4</strain>
    </source>
</reference>
<evidence type="ECO:0000313" key="15">
    <source>
        <dbReference type="Proteomes" id="UP000516018"/>
    </source>
</evidence>
<dbReference type="KEGG" id="lsx:H8B22_11045"/>
<feature type="chain" id="PRO_5029035083" description="Neutral metalloproteinase" evidence="10">
    <location>
        <begin position="28"/>
        <end position="527"/>
    </location>
</feature>
<evidence type="ECO:0000256" key="3">
    <source>
        <dbReference type="ARBA" id="ARBA00022723"/>
    </source>
</evidence>
<dbReference type="InterPro" id="IPR011096">
    <property type="entry name" value="FTP_domain"/>
</dbReference>
<dbReference type="PANTHER" id="PTHR33794">
    <property type="entry name" value="BACILLOLYSIN"/>
    <property type="match status" value="1"/>
</dbReference>
<gene>
    <name evidence="14" type="ORF">H8B22_11045</name>
</gene>
<dbReference type="Proteomes" id="UP000516018">
    <property type="component" value="Chromosome"/>
</dbReference>
<dbReference type="PRINTS" id="PR00730">
    <property type="entry name" value="THERMOLYSIN"/>
</dbReference>
<evidence type="ECO:0000256" key="4">
    <source>
        <dbReference type="ARBA" id="ARBA00022729"/>
    </source>
</evidence>
<evidence type="ECO:0000256" key="10">
    <source>
        <dbReference type="RuleBase" id="RU366073"/>
    </source>
</evidence>
<dbReference type="AlphaFoldDB" id="A0A7H0FVG5"/>
<comment type="function">
    <text evidence="10">Extracellular zinc metalloprotease.</text>
</comment>
<evidence type="ECO:0000259" key="13">
    <source>
        <dbReference type="Pfam" id="PF07504"/>
    </source>
</evidence>
<keyword evidence="10" id="KW-0964">Secreted</keyword>
<comment type="subcellular location">
    <subcellularLocation>
        <location evidence="10">Secreted</location>
    </subcellularLocation>
</comment>
<comment type="cofactor">
    <cofactor evidence="10">
        <name>Zn(2+)</name>
        <dbReference type="ChEBI" id="CHEBI:29105"/>
    </cofactor>
</comment>
<dbReference type="RefSeq" id="WP_187711474.1">
    <property type="nucleotide sequence ID" value="NZ_CP060820.1"/>
</dbReference>
<evidence type="ECO:0000256" key="2">
    <source>
        <dbReference type="ARBA" id="ARBA00022670"/>
    </source>
</evidence>
<evidence type="ECO:0000256" key="7">
    <source>
        <dbReference type="ARBA" id="ARBA00023049"/>
    </source>
</evidence>
<feature type="domain" description="FTP" evidence="13">
    <location>
        <begin position="55"/>
        <end position="101"/>
    </location>
</feature>
<keyword evidence="2 10" id="KW-0645">Protease</keyword>
<dbReference type="EC" id="3.4.24.-" evidence="10"/>
<evidence type="ECO:0000259" key="11">
    <source>
        <dbReference type="Pfam" id="PF01447"/>
    </source>
</evidence>
<keyword evidence="7 10" id="KW-0482">Metalloprotease</keyword>
<dbReference type="GO" id="GO:0006508">
    <property type="term" value="P:proteolysis"/>
    <property type="evidence" value="ECO:0007669"/>
    <property type="project" value="UniProtKB-KW"/>
</dbReference>
<dbReference type="InterPro" id="IPR013856">
    <property type="entry name" value="Peptidase_M4_domain"/>
</dbReference>
<proteinExistence type="inferred from homology"/>
<dbReference type="Pfam" id="PF01447">
    <property type="entry name" value="Peptidase_M4"/>
    <property type="match status" value="1"/>
</dbReference>
<evidence type="ECO:0000256" key="8">
    <source>
        <dbReference type="ARBA" id="ARBA00023145"/>
    </source>
</evidence>
<dbReference type="InterPro" id="IPR027268">
    <property type="entry name" value="Peptidase_M4/M1_CTD_sf"/>
</dbReference>
<protein>
    <recommendedName>
        <fullName evidence="10">Neutral metalloproteinase</fullName>
        <ecNumber evidence="10">3.4.24.-</ecNumber>
    </recommendedName>
</protein>
<evidence type="ECO:0000313" key="14">
    <source>
        <dbReference type="EMBL" id="QNP40031.1"/>
    </source>
</evidence>
<keyword evidence="5 10" id="KW-0378">Hydrolase</keyword>
<dbReference type="InterPro" id="IPR001570">
    <property type="entry name" value="Peptidase_M4_C_domain"/>
</dbReference>
<feature type="active site" evidence="9">
    <location>
        <position position="337"/>
    </location>
</feature>
<evidence type="ECO:0000256" key="1">
    <source>
        <dbReference type="ARBA" id="ARBA00009388"/>
    </source>
</evidence>
<dbReference type="SUPFAM" id="SSF55486">
    <property type="entry name" value="Metalloproteases ('zincins'), catalytic domain"/>
    <property type="match status" value="1"/>
</dbReference>
<keyword evidence="15" id="KW-1185">Reference proteome</keyword>
<organism evidence="14 15">
    <name type="scientific">Agrilutibacter terrestris</name>
    <dbReference type="NCBI Taxonomy" id="2865112"/>
    <lineage>
        <taxon>Bacteria</taxon>
        <taxon>Pseudomonadati</taxon>
        <taxon>Pseudomonadota</taxon>
        <taxon>Gammaproteobacteria</taxon>
        <taxon>Lysobacterales</taxon>
        <taxon>Lysobacteraceae</taxon>
        <taxon>Agrilutibacter</taxon>
    </lineage>
</organism>
<dbReference type="Gene3D" id="3.10.450.40">
    <property type="match status" value="1"/>
</dbReference>
<evidence type="ECO:0000256" key="5">
    <source>
        <dbReference type="ARBA" id="ARBA00022801"/>
    </source>
</evidence>
<keyword evidence="6 10" id="KW-0862">Zinc</keyword>
<dbReference type="Pfam" id="PF07504">
    <property type="entry name" value="FTP"/>
    <property type="match status" value="1"/>
</dbReference>
<dbReference type="EMBL" id="CP060820">
    <property type="protein sequence ID" value="QNP40031.1"/>
    <property type="molecule type" value="Genomic_DNA"/>
</dbReference>
<dbReference type="GO" id="GO:0005576">
    <property type="term" value="C:extracellular region"/>
    <property type="evidence" value="ECO:0007669"/>
    <property type="project" value="UniProtKB-SubCell"/>
</dbReference>
<dbReference type="Pfam" id="PF02868">
    <property type="entry name" value="Peptidase_M4_C"/>
    <property type="match status" value="1"/>
</dbReference>
<dbReference type="Gene3D" id="3.10.450.490">
    <property type="match status" value="1"/>
</dbReference>
<dbReference type="PANTHER" id="PTHR33794:SF1">
    <property type="entry name" value="BACILLOLYSIN"/>
    <property type="match status" value="1"/>
</dbReference>
<dbReference type="InterPro" id="IPR023612">
    <property type="entry name" value="Peptidase_M4"/>
</dbReference>
<evidence type="ECO:0000256" key="6">
    <source>
        <dbReference type="ARBA" id="ARBA00022833"/>
    </source>
</evidence>
<dbReference type="GO" id="GO:0046872">
    <property type="term" value="F:metal ion binding"/>
    <property type="evidence" value="ECO:0007669"/>
    <property type="project" value="UniProtKB-UniRule"/>
</dbReference>
<dbReference type="InterPro" id="IPR050728">
    <property type="entry name" value="Zinc_Metalloprotease_M4"/>
</dbReference>
<comment type="similarity">
    <text evidence="1 10">Belongs to the peptidase M4 family.</text>
</comment>
<dbReference type="Gene3D" id="1.10.390.10">
    <property type="entry name" value="Neutral Protease Domain 2"/>
    <property type="match status" value="1"/>
</dbReference>
<feature type="domain" description="Peptidase M4" evidence="11">
    <location>
        <begin position="194"/>
        <end position="343"/>
    </location>
</feature>
<dbReference type="CDD" id="cd09597">
    <property type="entry name" value="M4_TLP"/>
    <property type="match status" value="1"/>
</dbReference>
<keyword evidence="4 10" id="KW-0732">Signal</keyword>
<dbReference type="Gene3D" id="3.10.170.10">
    <property type="match status" value="1"/>
</dbReference>
<sequence>MQARLLSTAVLAALAGSTLALSAPALAANINSQAAQRAHGLIDGHGAAVQRADADAFVAKHSVVDANGTEHVRFDRTYRGLPVIGGDVVVHSKNGQFKSASLTLKTTGRPDVAPQLSADQAIVEAGTAFGTGFNGMPTASLVVYARGAKPALAYEVVMEGTKADQTPTAMHYFVDARNGKILDKWDTIETANATGLGKTISTGDVALTTNSVSGGYQMVDNTRGGGSTWDAKNLSDRMAARKATLFTDADNVWGNYATSDRASAAAEAHYGVALTWDYYKTVHGRNGIFNDGQGVKSYVHINNNYVNAFWNGSAMFYGDGDGVTYKPLTVLDVAGHEMSHGVAQATANLAYSGDAGGLNEANSDINGTMVEFFANNTNDPGDYLIGEEIYYANVAGSSNQKALRYMYNPGKDGSSRNCWSTSVASLDPHYSSGVGNHFFYLLAEGSGAKSFGGMDHTSPTCNSASVTGIGRDAASKIWYRALDVYFTSSTTYPQARVATLSAAADLYGTGSTEYNAVAAAWSAVSVN</sequence>
<feature type="signal peptide" evidence="10">
    <location>
        <begin position="1"/>
        <end position="27"/>
    </location>
</feature>
<keyword evidence="3" id="KW-0479">Metal-binding</keyword>
<keyword evidence="8" id="KW-0865">Zymogen</keyword>
<evidence type="ECO:0000256" key="9">
    <source>
        <dbReference type="PIRSR" id="PIRSR623612-1"/>
    </source>
</evidence>
<name>A0A7H0FVG5_9GAMM</name>
<dbReference type="GO" id="GO:0004222">
    <property type="term" value="F:metalloendopeptidase activity"/>
    <property type="evidence" value="ECO:0007669"/>
    <property type="project" value="UniProtKB-UniRule"/>
</dbReference>
<accession>A0A7H0FVG5</accession>
<evidence type="ECO:0000259" key="12">
    <source>
        <dbReference type="Pfam" id="PF02868"/>
    </source>
</evidence>
<feature type="domain" description="Peptidase M4 C-terminal" evidence="12">
    <location>
        <begin position="347"/>
        <end position="526"/>
    </location>
</feature>